<reference evidence="11 12" key="1">
    <citation type="submission" date="2017-11" db="EMBL/GenBank/DDBJ databases">
        <title>Evolution of Phototrophy in the Chloroflexi Phylum Driven by Horizontal Gene Transfer.</title>
        <authorList>
            <person name="Ward L.M."/>
            <person name="Hemp J."/>
            <person name="Shih P.M."/>
            <person name="Mcglynn S.E."/>
            <person name="Fischer W."/>
        </authorList>
    </citation>
    <scope>NUCLEOTIDE SEQUENCE [LARGE SCALE GENOMIC DNA]</scope>
    <source>
        <strain evidence="11">CP2_2F</strain>
    </source>
</reference>
<dbReference type="Gene3D" id="3.30.420.340">
    <property type="entry name" value="UvrC, RNAse H endonuclease domain"/>
    <property type="match status" value="1"/>
</dbReference>
<evidence type="ECO:0000256" key="6">
    <source>
        <dbReference type="HAMAP-Rule" id="MF_00203"/>
    </source>
</evidence>
<dbReference type="GO" id="GO:0006289">
    <property type="term" value="P:nucleotide-excision repair"/>
    <property type="evidence" value="ECO:0007669"/>
    <property type="project" value="UniProtKB-UniRule"/>
</dbReference>
<comment type="subunit">
    <text evidence="6">Interacts with UvrB in an incision complex.</text>
</comment>
<evidence type="ECO:0000313" key="12">
    <source>
        <dbReference type="Proteomes" id="UP000228921"/>
    </source>
</evidence>
<dbReference type="SUPFAM" id="SSF46600">
    <property type="entry name" value="C-terminal UvrC-binding domain of UvrB"/>
    <property type="match status" value="1"/>
</dbReference>
<comment type="function">
    <text evidence="6">The UvrABC repair system catalyzes the recognition and processing of DNA lesions. UvrC both incises the 5' and 3' sides of the lesion. The N-terminal half is responsible for the 3' incision and the C-terminal half is responsible for the 5' incision.</text>
</comment>
<dbReference type="CDD" id="cd10434">
    <property type="entry name" value="GIY-YIG_UvrC_Cho"/>
    <property type="match status" value="1"/>
</dbReference>
<keyword evidence="4 6" id="KW-0267">Excision nuclease</keyword>
<dbReference type="SUPFAM" id="SSF82771">
    <property type="entry name" value="GIY-YIG endonuclease"/>
    <property type="match status" value="1"/>
</dbReference>
<dbReference type="GO" id="GO:0009380">
    <property type="term" value="C:excinuclease repair complex"/>
    <property type="evidence" value="ECO:0007669"/>
    <property type="project" value="InterPro"/>
</dbReference>
<dbReference type="InterPro" id="IPR038476">
    <property type="entry name" value="UvrC_RNase_H_dom_sf"/>
</dbReference>
<accession>A0A2M8P1Y9</accession>
<proteinExistence type="inferred from homology"/>
<dbReference type="EMBL" id="PGTK01000003">
    <property type="protein sequence ID" value="PJF31565.1"/>
    <property type="molecule type" value="Genomic_DNA"/>
</dbReference>
<gene>
    <name evidence="6" type="primary">uvrC</name>
    <name evidence="11" type="ORF">CUN51_04340</name>
</gene>
<dbReference type="SMART" id="SM00465">
    <property type="entry name" value="GIYc"/>
    <property type="match status" value="1"/>
</dbReference>
<keyword evidence="1 6" id="KW-0963">Cytoplasm</keyword>
<dbReference type="InterPro" id="IPR003583">
    <property type="entry name" value="Hlx-hairpin-Hlx_DNA-bd_motif"/>
</dbReference>
<evidence type="ECO:0000259" key="10">
    <source>
        <dbReference type="PROSITE" id="PS50165"/>
    </source>
</evidence>
<evidence type="ECO:0000256" key="4">
    <source>
        <dbReference type="ARBA" id="ARBA00022881"/>
    </source>
</evidence>
<evidence type="ECO:0000313" key="11">
    <source>
        <dbReference type="EMBL" id="PJF31565.1"/>
    </source>
</evidence>
<dbReference type="InterPro" id="IPR001943">
    <property type="entry name" value="UVR_dom"/>
</dbReference>
<dbReference type="PROSITE" id="PS50164">
    <property type="entry name" value="GIY_YIG"/>
    <property type="match status" value="1"/>
</dbReference>
<dbReference type="GO" id="GO:0005737">
    <property type="term" value="C:cytoplasm"/>
    <property type="evidence" value="ECO:0007669"/>
    <property type="project" value="UniProtKB-SubCell"/>
</dbReference>
<keyword evidence="6" id="KW-0742">SOS response</keyword>
<keyword evidence="3 6" id="KW-0228">DNA excision</keyword>
<feature type="domain" description="GIY-YIG" evidence="9">
    <location>
        <begin position="18"/>
        <end position="96"/>
    </location>
</feature>
<dbReference type="HAMAP" id="MF_00203">
    <property type="entry name" value="UvrC"/>
    <property type="match status" value="1"/>
</dbReference>
<feature type="coiled-coil region" evidence="7">
    <location>
        <begin position="209"/>
        <end position="248"/>
    </location>
</feature>
<name>A0A2M8P1Y9_9CHLR</name>
<dbReference type="SMART" id="SM00278">
    <property type="entry name" value="HhH1"/>
    <property type="match status" value="2"/>
</dbReference>
<evidence type="ECO:0000256" key="5">
    <source>
        <dbReference type="ARBA" id="ARBA00023204"/>
    </source>
</evidence>
<dbReference type="InterPro" id="IPR036876">
    <property type="entry name" value="UVR_dom_sf"/>
</dbReference>
<dbReference type="InterPro" id="IPR047296">
    <property type="entry name" value="GIY-YIG_UvrC_Cho"/>
</dbReference>
<dbReference type="Pfam" id="PF22920">
    <property type="entry name" value="UvrC_RNaseH"/>
    <property type="match status" value="1"/>
</dbReference>
<evidence type="ECO:0000259" key="9">
    <source>
        <dbReference type="PROSITE" id="PS50164"/>
    </source>
</evidence>
<evidence type="ECO:0000256" key="3">
    <source>
        <dbReference type="ARBA" id="ARBA00022769"/>
    </source>
</evidence>
<dbReference type="Pfam" id="PF08459">
    <property type="entry name" value="UvrC_RNaseH_dom"/>
    <property type="match status" value="1"/>
</dbReference>
<dbReference type="InterPro" id="IPR050066">
    <property type="entry name" value="UvrABC_protein_C"/>
</dbReference>
<dbReference type="InterPro" id="IPR004791">
    <property type="entry name" value="UvrC"/>
</dbReference>
<dbReference type="Pfam" id="PF01541">
    <property type="entry name" value="GIY-YIG"/>
    <property type="match status" value="1"/>
</dbReference>
<protein>
    <recommendedName>
        <fullName evidence="6">UvrABC system protein C</fullName>
        <shortName evidence="6">Protein UvrC</shortName>
    </recommendedName>
    <alternativeName>
        <fullName evidence="6">Excinuclease ABC subunit C</fullName>
    </alternativeName>
</protein>
<sequence>MAFTVSEHLQAILKNLPHKPGCYLMKDAEGTILYIGKAVDLHNRVRSYFDNSVTDPKTLRLREEIAHIDFIVLPNEIAALHTEYHLIREHQPRYNVRFKDDKKYPYIAVRWAQDFPRVEITRRMEQDGSRYFGPYTSAWSVRETLDVLRRAFPYLTCDRQITGKDDRACLYYDIKLCNAPCIGRVSREEYRANLQGLMDFLSGQSDAIIRQLRDEMNAAAEALQFERAAALRDRLKALERVVERQKVVLPADVNQDVIAFAQEKGDTCVQVLFIRGGRLIGREHFLLEGADETAAAEILRQFVLQFYENAAQLPEEVLLPEEAAEAELLEQWLRGKRGKKVTLSVPKRGAKAELVRIALENAQETLTMLRAQWASDTNKQTEALAELQSALNLPAPPNRIECFDVSTLQGTATVASRVVFVQGVPRKAEYRKFNIKTVTTIGEPNDFQAMREALTRRFQRYADAISGELGAAQVGKRGEDETWRLLPDLLIVDGGKGQLGVALEVLKHFHLLGQVPVCALAKQEEELFIPTQTHSILLPRHSQALYLVQRIRDEAHRFAITANRQQRAKKGVASRLESIRGIGAAKRKALLKAFDMDIDKIRAASIEELMQVKGITRQLAEQIKANL</sequence>
<evidence type="ECO:0000256" key="7">
    <source>
        <dbReference type="SAM" id="Coils"/>
    </source>
</evidence>
<comment type="caution">
    <text evidence="11">The sequence shown here is derived from an EMBL/GenBank/DDBJ whole genome shotgun (WGS) entry which is preliminary data.</text>
</comment>
<dbReference type="FunFam" id="3.40.1440.10:FF:000001">
    <property type="entry name" value="UvrABC system protein C"/>
    <property type="match status" value="1"/>
</dbReference>
<evidence type="ECO:0000259" key="8">
    <source>
        <dbReference type="PROSITE" id="PS50151"/>
    </source>
</evidence>
<dbReference type="GO" id="GO:0009432">
    <property type="term" value="P:SOS response"/>
    <property type="evidence" value="ECO:0007669"/>
    <property type="project" value="UniProtKB-UniRule"/>
</dbReference>
<feature type="domain" description="UVR" evidence="8">
    <location>
        <begin position="206"/>
        <end position="241"/>
    </location>
</feature>
<dbReference type="InterPro" id="IPR035901">
    <property type="entry name" value="GIY-YIG_endonuc_sf"/>
</dbReference>
<evidence type="ECO:0000256" key="1">
    <source>
        <dbReference type="ARBA" id="ARBA00022490"/>
    </source>
</evidence>
<keyword evidence="2 6" id="KW-0227">DNA damage</keyword>
<dbReference type="InterPro" id="IPR000305">
    <property type="entry name" value="GIY-YIG_endonuc"/>
</dbReference>
<dbReference type="InterPro" id="IPR001162">
    <property type="entry name" value="UvrC_RNase_H_dom"/>
</dbReference>
<comment type="subcellular location">
    <subcellularLocation>
        <location evidence="6">Cytoplasm</location>
    </subcellularLocation>
</comment>
<dbReference type="NCBIfam" id="TIGR00194">
    <property type="entry name" value="uvrC"/>
    <property type="match status" value="1"/>
</dbReference>
<dbReference type="Proteomes" id="UP000228921">
    <property type="component" value="Unassembled WGS sequence"/>
</dbReference>
<dbReference type="PANTHER" id="PTHR30562">
    <property type="entry name" value="UVRC/OXIDOREDUCTASE"/>
    <property type="match status" value="1"/>
</dbReference>
<evidence type="ECO:0000256" key="2">
    <source>
        <dbReference type="ARBA" id="ARBA00022763"/>
    </source>
</evidence>
<keyword evidence="7" id="KW-0175">Coiled coil</keyword>
<dbReference type="InterPro" id="IPR010994">
    <property type="entry name" value="RuvA_2-like"/>
</dbReference>
<dbReference type="PROSITE" id="PS50151">
    <property type="entry name" value="UVR"/>
    <property type="match status" value="1"/>
</dbReference>
<dbReference type="Gene3D" id="3.40.1440.10">
    <property type="entry name" value="GIY-YIG endonuclease"/>
    <property type="match status" value="1"/>
</dbReference>
<keyword evidence="5 6" id="KW-0234">DNA repair</keyword>
<organism evidence="11 12">
    <name type="scientific">Candidatus Thermofonsia Clade 1 bacterium</name>
    <dbReference type="NCBI Taxonomy" id="2364210"/>
    <lineage>
        <taxon>Bacteria</taxon>
        <taxon>Bacillati</taxon>
        <taxon>Chloroflexota</taxon>
        <taxon>Candidatus Thermofontia</taxon>
        <taxon>Candidatus Thermofonsia Clade 1</taxon>
    </lineage>
</organism>
<dbReference type="Pfam" id="PF14520">
    <property type="entry name" value="HHH_5"/>
    <property type="match status" value="1"/>
</dbReference>
<feature type="domain" description="UvrC family homology region profile" evidence="10">
    <location>
        <begin position="257"/>
        <end position="506"/>
    </location>
</feature>
<dbReference type="AlphaFoldDB" id="A0A2M8P1Y9"/>
<dbReference type="PANTHER" id="PTHR30562:SF1">
    <property type="entry name" value="UVRABC SYSTEM PROTEIN C"/>
    <property type="match status" value="1"/>
</dbReference>
<comment type="similarity">
    <text evidence="6">Belongs to the UvrC family.</text>
</comment>
<dbReference type="Gene3D" id="1.10.150.20">
    <property type="entry name" value="5' to 3' exonuclease, C-terminal subdomain"/>
    <property type="match status" value="1"/>
</dbReference>
<dbReference type="PROSITE" id="PS50165">
    <property type="entry name" value="UVRC"/>
    <property type="match status" value="1"/>
</dbReference>
<dbReference type="GO" id="GO:0009381">
    <property type="term" value="F:excinuclease ABC activity"/>
    <property type="evidence" value="ECO:0007669"/>
    <property type="project" value="UniProtKB-UniRule"/>
</dbReference>
<dbReference type="SUPFAM" id="SSF47781">
    <property type="entry name" value="RuvA domain 2-like"/>
    <property type="match status" value="1"/>
</dbReference>
<dbReference type="NCBIfam" id="NF001824">
    <property type="entry name" value="PRK00558.1-5"/>
    <property type="match status" value="1"/>
</dbReference>
<dbReference type="Gene3D" id="4.10.860.10">
    <property type="entry name" value="UVR domain"/>
    <property type="match status" value="1"/>
</dbReference>
<dbReference type="GO" id="GO:0003677">
    <property type="term" value="F:DNA binding"/>
    <property type="evidence" value="ECO:0007669"/>
    <property type="project" value="UniProtKB-UniRule"/>
</dbReference>
<dbReference type="Pfam" id="PF02151">
    <property type="entry name" value="UVR"/>
    <property type="match status" value="1"/>
</dbReference>